<gene>
    <name evidence="1" type="ORF">BECKLFY1418A_GA0070994_10672</name>
</gene>
<proteinExistence type="predicted"/>
<name>A0A450UX74_9GAMM</name>
<protein>
    <submittedName>
        <fullName evidence="1">Uncharacterized protein</fullName>
    </submittedName>
</protein>
<evidence type="ECO:0000313" key="1">
    <source>
        <dbReference type="EMBL" id="VFJ97121.1"/>
    </source>
</evidence>
<dbReference type="AlphaFoldDB" id="A0A450UX74"/>
<organism evidence="1">
    <name type="scientific">Candidatus Kentrum sp. LFY</name>
    <dbReference type="NCBI Taxonomy" id="2126342"/>
    <lineage>
        <taxon>Bacteria</taxon>
        <taxon>Pseudomonadati</taxon>
        <taxon>Pseudomonadota</taxon>
        <taxon>Gammaproteobacteria</taxon>
        <taxon>Candidatus Kentrum</taxon>
    </lineage>
</organism>
<accession>A0A450UX74</accession>
<dbReference type="EMBL" id="CAADFH010000067">
    <property type="protein sequence ID" value="VFJ97121.1"/>
    <property type="molecule type" value="Genomic_DNA"/>
</dbReference>
<sequence length="54" mass="5939">MTNSADSGEAARSVIQELEARLQSIDSLSILAGCLHEVKVQYRTMTLLNLSMSR</sequence>
<reference evidence="1" key="1">
    <citation type="submission" date="2019-02" db="EMBL/GenBank/DDBJ databases">
        <authorList>
            <person name="Gruber-Vodicka R. H."/>
            <person name="Seah K. B. B."/>
        </authorList>
    </citation>
    <scope>NUCLEOTIDE SEQUENCE</scope>
    <source>
        <strain evidence="1">BECK_M6</strain>
    </source>
</reference>